<dbReference type="InterPro" id="IPR050204">
    <property type="entry name" value="AraC_XylS_family_regulators"/>
</dbReference>
<dbReference type="Proteomes" id="UP000638648">
    <property type="component" value="Unassembled WGS sequence"/>
</dbReference>
<protein>
    <submittedName>
        <fullName evidence="5">AraC-like DNA-binding protein</fullName>
    </submittedName>
</protein>
<evidence type="ECO:0000313" key="5">
    <source>
        <dbReference type="EMBL" id="MBE1608926.1"/>
    </source>
</evidence>
<keyword evidence="1" id="KW-0805">Transcription regulation</keyword>
<dbReference type="SMART" id="SM00342">
    <property type="entry name" value="HTH_ARAC"/>
    <property type="match status" value="1"/>
</dbReference>
<evidence type="ECO:0000313" key="6">
    <source>
        <dbReference type="Proteomes" id="UP000638648"/>
    </source>
</evidence>
<accession>A0A927RL74</accession>
<proteinExistence type="predicted"/>
<dbReference type="GO" id="GO:0043565">
    <property type="term" value="F:sequence-specific DNA binding"/>
    <property type="evidence" value="ECO:0007669"/>
    <property type="project" value="InterPro"/>
</dbReference>
<dbReference type="InterPro" id="IPR009057">
    <property type="entry name" value="Homeodomain-like_sf"/>
</dbReference>
<keyword evidence="3" id="KW-0804">Transcription</keyword>
<dbReference type="Pfam" id="PF12833">
    <property type="entry name" value="HTH_18"/>
    <property type="match status" value="1"/>
</dbReference>
<feature type="domain" description="HTH araC/xylS-type" evidence="4">
    <location>
        <begin position="33"/>
        <end position="132"/>
    </location>
</feature>
<dbReference type="SUPFAM" id="SSF46689">
    <property type="entry name" value="Homeodomain-like"/>
    <property type="match status" value="1"/>
</dbReference>
<dbReference type="AlphaFoldDB" id="A0A927RL74"/>
<evidence type="ECO:0000259" key="4">
    <source>
        <dbReference type="PROSITE" id="PS01124"/>
    </source>
</evidence>
<dbReference type="RefSeq" id="WP_337918027.1">
    <property type="nucleotide sequence ID" value="NZ_JADBEM010000001.1"/>
</dbReference>
<evidence type="ECO:0000256" key="3">
    <source>
        <dbReference type="ARBA" id="ARBA00023163"/>
    </source>
</evidence>
<dbReference type="InterPro" id="IPR018060">
    <property type="entry name" value="HTH_AraC"/>
</dbReference>
<keyword evidence="2 5" id="KW-0238">DNA-binding</keyword>
<dbReference type="PROSITE" id="PS01124">
    <property type="entry name" value="HTH_ARAC_FAMILY_2"/>
    <property type="match status" value="1"/>
</dbReference>
<reference evidence="5" key="1">
    <citation type="submission" date="2020-10" db="EMBL/GenBank/DDBJ databases">
        <title>Sequencing the genomes of 1000 actinobacteria strains.</title>
        <authorList>
            <person name="Klenk H.-P."/>
        </authorList>
    </citation>
    <scope>NUCLEOTIDE SEQUENCE</scope>
    <source>
        <strain evidence="5">DSM 45354</strain>
    </source>
</reference>
<dbReference type="EMBL" id="JADBEM010000001">
    <property type="protein sequence ID" value="MBE1608926.1"/>
    <property type="molecule type" value="Genomic_DNA"/>
</dbReference>
<comment type="caution">
    <text evidence="5">The sequence shown here is derived from an EMBL/GenBank/DDBJ whole genome shotgun (WGS) entry which is preliminary data.</text>
</comment>
<name>A0A927RL74_9ACTN</name>
<evidence type="ECO:0000256" key="2">
    <source>
        <dbReference type="ARBA" id="ARBA00023125"/>
    </source>
</evidence>
<gene>
    <name evidence="5" type="ORF">HEB94_005774</name>
</gene>
<sequence>MVVIPGSSAAKSVKRDIGPPLKDGRMRPPDVFAAFVEVLTEALDEHEATSADLAQRVYLSRFHFDRVIAATAGKSPGRLRRRVLLERAAYRLLTTTHSVLDVGVEAGYSAHESFTRAFVRAYGSPPAQWRHSPTRLQIESPNGVHFHPPGSLRLPAQREVSSMDVLVSMVEHHVWLVGEMLIRAERLRDDQLDERIELSVEGVDDEPTLRSLPSRLVGQLDMWGAAIEGKAYDFAVERGESVAHMRDRHAEAGPAFLTAVREVCEQGRLDESIICPGENVEVYTFGAVIAHVLTFAAHRRTLVAGALHDLGLDDLDGGDPIRWMTQRG</sequence>
<dbReference type="GO" id="GO:0003700">
    <property type="term" value="F:DNA-binding transcription factor activity"/>
    <property type="evidence" value="ECO:0007669"/>
    <property type="project" value="InterPro"/>
</dbReference>
<dbReference type="PANTHER" id="PTHR46796">
    <property type="entry name" value="HTH-TYPE TRANSCRIPTIONAL ACTIVATOR RHAS-RELATED"/>
    <property type="match status" value="1"/>
</dbReference>
<evidence type="ECO:0000256" key="1">
    <source>
        <dbReference type="ARBA" id="ARBA00023015"/>
    </source>
</evidence>
<organism evidence="5 6">
    <name type="scientific">Actinopolymorpha pittospori</name>
    <dbReference type="NCBI Taxonomy" id="648752"/>
    <lineage>
        <taxon>Bacteria</taxon>
        <taxon>Bacillati</taxon>
        <taxon>Actinomycetota</taxon>
        <taxon>Actinomycetes</taxon>
        <taxon>Propionibacteriales</taxon>
        <taxon>Actinopolymorphaceae</taxon>
        <taxon>Actinopolymorpha</taxon>
    </lineage>
</organism>
<keyword evidence="6" id="KW-1185">Reference proteome</keyword>
<dbReference type="Gene3D" id="1.10.10.60">
    <property type="entry name" value="Homeodomain-like"/>
    <property type="match status" value="2"/>
</dbReference>